<evidence type="ECO:0000313" key="3">
    <source>
        <dbReference type="Proteomes" id="UP001629230"/>
    </source>
</evidence>
<sequence>MNLPKATTRRSLSVIVALVACVHMNEQVHAQTPAAQALFMLRVDSYSDRAANNRAYEDRQYNNRQYFNRQYENRQYENRQYENRRYNNQLYNNEQDQTRLNGMVSP</sequence>
<dbReference type="PROSITE" id="PS51257">
    <property type="entry name" value="PROKAR_LIPOPROTEIN"/>
    <property type="match status" value="1"/>
</dbReference>
<feature type="chain" id="PRO_5045184571" evidence="1">
    <location>
        <begin position="31"/>
        <end position="106"/>
    </location>
</feature>
<proteinExistence type="predicted"/>
<dbReference type="Proteomes" id="UP001629230">
    <property type="component" value="Unassembled WGS sequence"/>
</dbReference>
<dbReference type="RefSeq" id="WP_408177312.1">
    <property type="nucleotide sequence ID" value="NZ_JAQQEZ010000007.1"/>
</dbReference>
<gene>
    <name evidence="2" type="ORF">PQR57_12660</name>
</gene>
<keyword evidence="3" id="KW-1185">Reference proteome</keyword>
<feature type="signal peptide" evidence="1">
    <location>
        <begin position="1"/>
        <end position="30"/>
    </location>
</feature>
<evidence type="ECO:0000313" key="2">
    <source>
        <dbReference type="EMBL" id="MFM0001873.1"/>
    </source>
</evidence>
<organism evidence="2 3">
    <name type="scientific">Paraburkholderia dipogonis</name>
    <dbReference type="NCBI Taxonomy" id="1211383"/>
    <lineage>
        <taxon>Bacteria</taxon>
        <taxon>Pseudomonadati</taxon>
        <taxon>Pseudomonadota</taxon>
        <taxon>Betaproteobacteria</taxon>
        <taxon>Burkholderiales</taxon>
        <taxon>Burkholderiaceae</taxon>
        <taxon>Paraburkholderia</taxon>
    </lineage>
</organism>
<evidence type="ECO:0000256" key="1">
    <source>
        <dbReference type="SAM" id="SignalP"/>
    </source>
</evidence>
<reference evidence="2 3" key="1">
    <citation type="journal article" date="2024" name="Chem. Sci.">
        <title>Discovery of megapolipeptins by genome mining of a Burkholderiales bacteria collection.</title>
        <authorList>
            <person name="Paulo B.S."/>
            <person name="Recchia M.J.J."/>
            <person name="Lee S."/>
            <person name="Fergusson C.H."/>
            <person name="Romanowski S.B."/>
            <person name="Hernandez A."/>
            <person name="Krull N."/>
            <person name="Liu D.Y."/>
            <person name="Cavanagh H."/>
            <person name="Bos A."/>
            <person name="Gray C.A."/>
            <person name="Murphy B.T."/>
            <person name="Linington R.G."/>
            <person name="Eustaquio A.S."/>
        </authorList>
    </citation>
    <scope>NUCLEOTIDE SEQUENCE [LARGE SCALE GENOMIC DNA]</scope>
    <source>
        <strain evidence="2 3">RL17-350-BIC-A</strain>
    </source>
</reference>
<accession>A0ABW9ANT2</accession>
<keyword evidence="1" id="KW-0732">Signal</keyword>
<comment type="caution">
    <text evidence="2">The sequence shown here is derived from an EMBL/GenBank/DDBJ whole genome shotgun (WGS) entry which is preliminary data.</text>
</comment>
<dbReference type="EMBL" id="JAQQEZ010000007">
    <property type="protein sequence ID" value="MFM0001873.1"/>
    <property type="molecule type" value="Genomic_DNA"/>
</dbReference>
<protein>
    <submittedName>
        <fullName evidence="2">Uncharacterized protein</fullName>
    </submittedName>
</protein>
<name>A0ABW9ANT2_9BURK</name>